<dbReference type="AlphaFoldDB" id="A0A1Z3HJW3"/>
<name>A0A1Z3HJW3_9CYAN</name>
<dbReference type="RefSeq" id="WP_225889212.1">
    <property type="nucleotide sequence ID" value="NZ_CP021983.2"/>
</dbReference>
<evidence type="ECO:0000313" key="2">
    <source>
        <dbReference type="Proteomes" id="UP000191901"/>
    </source>
</evidence>
<sequence length="232" mass="27326">MTPDQKALYARICRFELDDPSASFPFSAKLAWEYQWSEIYTYRAIQEYKKFMFLATISDIDLSPSTVVDRVWHLHLLYTRSYWDEFCGKVLNKPLHHFPGSGGVDEGLKYYHQYCRTVDMYFNYFGAPPNDIWNRPKFKSEGTLFQWVDRRRCWIISKPTIVFWFQKLFGKETCKLWTRTLAVSPKLLVKKQSDRNLVPFGDKGTFSEAHIKEAKYSNGSNSNFIGSVADYH</sequence>
<evidence type="ECO:0000313" key="1">
    <source>
        <dbReference type="EMBL" id="ASC70583.1"/>
    </source>
</evidence>
<dbReference type="EMBL" id="CP021983">
    <property type="protein sequence ID" value="ASC70583.1"/>
    <property type="molecule type" value="Genomic_DNA"/>
</dbReference>
<gene>
    <name evidence="1" type="ORF">XM38_015230</name>
</gene>
<organism evidence="1 2">
    <name type="scientific">Halomicronema hongdechloris C2206</name>
    <dbReference type="NCBI Taxonomy" id="1641165"/>
    <lineage>
        <taxon>Bacteria</taxon>
        <taxon>Bacillati</taxon>
        <taxon>Cyanobacteriota</taxon>
        <taxon>Cyanophyceae</taxon>
        <taxon>Nodosilineales</taxon>
        <taxon>Nodosilineaceae</taxon>
        <taxon>Halomicronema</taxon>
    </lineage>
</organism>
<dbReference type="KEGG" id="hhg:XM38_015230"/>
<accession>A0A1Z3HJW3</accession>
<proteinExistence type="predicted"/>
<keyword evidence="2" id="KW-1185">Reference proteome</keyword>
<dbReference type="Proteomes" id="UP000191901">
    <property type="component" value="Chromosome"/>
</dbReference>
<reference evidence="1 2" key="1">
    <citation type="journal article" date="2016" name="Biochim. Biophys. Acta">
        <title>Characterization of red-shifted phycobilisomes isolated from the chlorophyll f-containing cyanobacterium Halomicronema hongdechloris.</title>
        <authorList>
            <person name="Li Y."/>
            <person name="Lin Y."/>
            <person name="Garvey C.J."/>
            <person name="Birch D."/>
            <person name="Corkery R.W."/>
            <person name="Loughlin P.C."/>
            <person name="Scheer H."/>
            <person name="Willows R.D."/>
            <person name="Chen M."/>
        </authorList>
    </citation>
    <scope>NUCLEOTIDE SEQUENCE [LARGE SCALE GENOMIC DNA]</scope>
    <source>
        <strain evidence="1 2">C2206</strain>
    </source>
</reference>
<protein>
    <submittedName>
        <fullName evidence="1">Uncharacterized protein</fullName>
    </submittedName>
</protein>